<evidence type="ECO:0000256" key="1">
    <source>
        <dbReference type="SAM" id="SignalP"/>
    </source>
</evidence>
<comment type="caution">
    <text evidence="2">The sequence shown here is derived from an EMBL/GenBank/DDBJ whole genome shotgun (WGS) entry which is preliminary data.</text>
</comment>
<accession>A0A4R2GVR7</accession>
<proteinExistence type="predicted"/>
<reference evidence="2 3" key="1">
    <citation type="submission" date="2019-03" db="EMBL/GenBank/DDBJ databases">
        <title>Genomic Encyclopedia of Type Strains, Phase IV (KMG-IV): sequencing the most valuable type-strain genomes for metagenomic binning, comparative biology and taxonomic classification.</title>
        <authorList>
            <person name="Goeker M."/>
        </authorList>
    </citation>
    <scope>NUCLEOTIDE SEQUENCE [LARGE SCALE GENOMIC DNA]</scope>
    <source>
        <strain evidence="2 3">DSM 22958</strain>
    </source>
</reference>
<sequence length="135" mass="14766">MHKLLATLTALTLLTACQTTGARNVANMTPAQLQAAKAQDAKAAEAGYARCDQTSANIVESTKCKAAVRERYITPYAPPEEQRISRILVAQNIALAEKIQRGEITEAQAREQYAAVVRSVMDQERRQHQGRGGRS</sequence>
<evidence type="ECO:0008006" key="4">
    <source>
        <dbReference type="Google" id="ProtNLM"/>
    </source>
</evidence>
<dbReference type="PROSITE" id="PS51257">
    <property type="entry name" value="PROKAR_LIPOPROTEIN"/>
    <property type="match status" value="1"/>
</dbReference>
<name>A0A4R2GVR7_9HYPH</name>
<feature type="chain" id="PRO_5020225928" description="Lipoprotein" evidence="1">
    <location>
        <begin position="23"/>
        <end position="135"/>
    </location>
</feature>
<evidence type="ECO:0000313" key="3">
    <source>
        <dbReference type="Proteomes" id="UP000294881"/>
    </source>
</evidence>
<dbReference type="AlphaFoldDB" id="A0A4R2GVR7"/>
<protein>
    <recommendedName>
        <fullName evidence="4">Lipoprotein</fullName>
    </recommendedName>
</protein>
<keyword evidence="3" id="KW-1185">Reference proteome</keyword>
<feature type="signal peptide" evidence="1">
    <location>
        <begin position="1"/>
        <end position="22"/>
    </location>
</feature>
<dbReference type="Proteomes" id="UP000294881">
    <property type="component" value="Unassembled WGS sequence"/>
</dbReference>
<evidence type="ECO:0000313" key="2">
    <source>
        <dbReference type="EMBL" id="TCO15051.1"/>
    </source>
</evidence>
<keyword evidence="1" id="KW-0732">Signal</keyword>
<organism evidence="2 3">
    <name type="scientific">Camelimonas lactis</name>
    <dbReference type="NCBI Taxonomy" id="659006"/>
    <lineage>
        <taxon>Bacteria</taxon>
        <taxon>Pseudomonadati</taxon>
        <taxon>Pseudomonadota</taxon>
        <taxon>Alphaproteobacteria</taxon>
        <taxon>Hyphomicrobiales</taxon>
        <taxon>Chelatococcaceae</taxon>
        <taxon>Camelimonas</taxon>
    </lineage>
</organism>
<dbReference type="EMBL" id="SLWL01000002">
    <property type="protein sequence ID" value="TCO15051.1"/>
    <property type="molecule type" value="Genomic_DNA"/>
</dbReference>
<gene>
    <name evidence="2" type="ORF">EV666_10225</name>
</gene>